<reference evidence="3" key="1">
    <citation type="submission" date="2019-12" db="EMBL/GenBank/DDBJ databases">
        <title>Genome sequencing and annotation of Brassica cretica.</title>
        <authorList>
            <person name="Studholme D.J."/>
            <person name="Sarris P."/>
        </authorList>
    </citation>
    <scope>NUCLEOTIDE SEQUENCE</scope>
    <source>
        <strain evidence="3">PFS-109/04</strain>
        <tissue evidence="3">Leaf</tissue>
    </source>
</reference>
<evidence type="ECO:0000313" key="4">
    <source>
        <dbReference type="Proteomes" id="UP000712600"/>
    </source>
</evidence>
<gene>
    <name evidence="3" type="ORF">F2Q69_00023618</name>
</gene>
<evidence type="ECO:0000256" key="2">
    <source>
        <dbReference type="SAM" id="MobiDB-lite"/>
    </source>
</evidence>
<keyword evidence="1" id="KW-0175">Coiled coil</keyword>
<name>A0A8S9QI72_BRACR</name>
<dbReference type="Proteomes" id="UP000712600">
    <property type="component" value="Unassembled WGS sequence"/>
</dbReference>
<feature type="region of interest" description="Disordered" evidence="2">
    <location>
        <begin position="344"/>
        <end position="376"/>
    </location>
</feature>
<evidence type="ECO:0000313" key="3">
    <source>
        <dbReference type="EMBL" id="KAF3538368.1"/>
    </source>
</evidence>
<dbReference type="AlphaFoldDB" id="A0A8S9QI72"/>
<feature type="compositionally biased region" description="Basic and acidic residues" evidence="2">
    <location>
        <begin position="351"/>
        <end position="366"/>
    </location>
</feature>
<feature type="coiled-coil region" evidence="1">
    <location>
        <begin position="268"/>
        <end position="295"/>
    </location>
</feature>
<organism evidence="3 4">
    <name type="scientific">Brassica cretica</name>
    <name type="common">Mustard</name>
    <dbReference type="NCBI Taxonomy" id="69181"/>
    <lineage>
        <taxon>Eukaryota</taxon>
        <taxon>Viridiplantae</taxon>
        <taxon>Streptophyta</taxon>
        <taxon>Embryophyta</taxon>
        <taxon>Tracheophyta</taxon>
        <taxon>Spermatophyta</taxon>
        <taxon>Magnoliopsida</taxon>
        <taxon>eudicotyledons</taxon>
        <taxon>Gunneridae</taxon>
        <taxon>Pentapetalae</taxon>
        <taxon>rosids</taxon>
        <taxon>malvids</taxon>
        <taxon>Brassicales</taxon>
        <taxon>Brassicaceae</taxon>
        <taxon>Brassiceae</taxon>
        <taxon>Brassica</taxon>
    </lineage>
</organism>
<proteinExistence type="predicted"/>
<evidence type="ECO:0000256" key="1">
    <source>
        <dbReference type="SAM" id="Coils"/>
    </source>
</evidence>
<protein>
    <submittedName>
        <fullName evidence="3">Uncharacterized protein</fullName>
    </submittedName>
</protein>
<accession>A0A8S9QI72</accession>
<comment type="caution">
    <text evidence="3">The sequence shown here is derived from an EMBL/GenBank/DDBJ whole genome shotgun (WGS) entry which is preliminary data.</text>
</comment>
<dbReference type="EMBL" id="QGKX02001290">
    <property type="protein sequence ID" value="KAF3538368.1"/>
    <property type="molecule type" value="Genomic_DNA"/>
</dbReference>
<sequence>MGSRCYGCWRTHGSQVLRFLRTFGPCNDQTSWVSYDWISSGDPGVGWRILIILGPGGLFLGNPWVLDPEGPHSATLGEATLGTCWGITFYRSEADHYRVLVLHAAFCRNPLSDLEGAGVGENPSARLCYFPRLENSNNKNRKLPKIALSAKFAVKSSLPCLSPRTPYILAPRARSLRSDRAEKMLGRYVATELWLGLSRYIATELRLELGRYVATERNERSVAKLGRKTRSLPARGKVASLAKDKEIKALRLKVRNQEEAGEMAAAENVSLRSQLKNREKELNELKDAAETFDAEKSMAVNGAKVGARWELMREWLSGQTDSRDPMNTLEQYKTVKTTEAELLGLPAPSFEYERQVPGDEEVKKTLEPAADDPPAN</sequence>